<sequence>MMSAVAYVIARKIGRGAHFIELVIFAFLLGILHEYPDIYNSFQNNAVKWPYVNNTKYAKTESFAKAGFYFVRRPKASDSVRCFLCDVELSHWKPNQSPFVRHGHESPHCGWKRLNFPDARKKPLSDPTKAMDSPRSVVMRSARIDTFNCHNYWPPKKGTAKYPPAAKVASAGFYFSPTASLPSRVKCAYCGEATTVNPNETDLLNKHQNLSSSCAFFETHSTRNTRSTRSSSVKGDESDTDSSTSKRTINTVSTSSETSAPISKRQKEQGKVSKPVASKKLTSGKELVASNKAKGVQKAVTKIDDPIWDFNQLITPPKPTRRAIITYGSSRPVHHVPRSARNNPSSVNILPDFKSSLIIKPNGPYIDSPATRPINNTKKAPQASTEPEVIRTRCLQKPEGSSSGTSVPRADPPRKRSLSASSVTDSAAPPTKKHVVKIPIDTEVTKAEITSSPVSKDKGKGREVEHNLQSNLPAKKPISLSRSRNKLPEIVSPSISKERGYVPVAEGSGTPRQPPVHAEPAKVIHNVLPSNNSNDTQDVQEASPRVIQDVQDASPHITHDTQGVSEPIISQDPQDPQDDLPYVQNSPPSPVYTSDDDHFVDKENIPPPISYSPVRDYESIYNDQHMDEHLLTPVYCPSSPQISDYSPELIVPFSSTPSPPPHPASSAIVGMSFLQSTPSDTQRRLANAIDIFGSAPMSPIRPHQSIPLGELQYTPAMTEGRVARIITQDEEGTSRIVRAEEEPSQAGLLSDCLLRNQNMTVEQHWHSLVDASIERLQEICDSDIQRIEEKFNLTRSYLERDL</sequence>
<name>A0ABP9Y7N2_9FUNG</name>
<accession>A0ABP9Y7N2</accession>
<dbReference type="SMART" id="SM00238">
    <property type="entry name" value="BIR"/>
    <property type="match status" value="2"/>
</dbReference>
<dbReference type="Gene3D" id="1.10.1170.10">
    <property type="entry name" value="Inhibitor Of Apoptosis Protein (2mihbC-IAP-1), Chain A"/>
    <property type="match status" value="2"/>
</dbReference>
<feature type="transmembrane region" description="Helical" evidence="4">
    <location>
        <begin position="12"/>
        <end position="32"/>
    </location>
</feature>
<dbReference type="Proteomes" id="UP001476247">
    <property type="component" value="Unassembled WGS sequence"/>
</dbReference>
<gene>
    <name evidence="5" type="ORF">HPULCUR_008209</name>
</gene>
<feature type="region of interest" description="Disordered" evidence="3">
    <location>
        <begin position="364"/>
        <end position="478"/>
    </location>
</feature>
<dbReference type="InterPro" id="IPR001370">
    <property type="entry name" value="BIR_rpt"/>
</dbReference>
<evidence type="ECO:0000313" key="6">
    <source>
        <dbReference type="Proteomes" id="UP001476247"/>
    </source>
</evidence>
<keyword evidence="2" id="KW-0862">Zinc</keyword>
<dbReference type="CDD" id="cd00022">
    <property type="entry name" value="BIR"/>
    <property type="match status" value="1"/>
</dbReference>
<feature type="compositionally biased region" description="Low complexity" evidence="3">
    <location>
        <begin position="222"/>
        <end position="232"/>
    </location>
</feature>
<protein>
    <submittedName>
        <fullName evidence="5">Uncharacterized protein</fullName>
    </submittedName>
</protein>
<proteinExistence type="predicted"/>
<dbReference type="PANTHER" id="PTHR46771">
    <property type="entry name" value="DETERIN"/>
    <property type="match status" value="1"/>
</dbReference>
<dbReference type="EMBL" id="BAABUJ010000024">
    <property type="protein sequence ID" value="GAA5802735.1"/>
    <property type="molecule type" value="Genomic_DNA"/>
</dbReference>
<feature type="region of interest" description="Disordered" evidence="3">
    <location>
        <begin position="219"/>
        <end position="278"/>
    </location>
</feature>
<dbReference type="SUPFAM" id="SSF57924">
    <property type="entry name" value="Inhibitor of apoptosis (IAP) repeat"/>
    <property type="match status" value="2"/>
</dbReference>
<evidence type="ECO:0000256" key="3">
    <source>
        <dbReference type="SAM" id="MobiDB-lite"/>
    </source>
</evidence>
<keyword evidence="4" id="KW-0472">Membrane</keyword>
<evidence type="ECO:0000256" key="2">
    <source>
        <dbReference type="ARBA" id="ARBA00022833"/>
    </source>
</evidence>
<evidence type="ECO:0000256" key="4">
    <source>
        <dbReference type="SAM" id="Phobius"/>
    </source>
</evidence>
<feature type="compositionally biased region" description="Polar residues" evidence="3">
    <location>
        <begin position="373"/>
        <end position="385"/>
    </location>
</feature>
<evidence type="ECO:0000256" key="1">
    <source>
        <dbReference type="ARBA" id="ARBA00022723"/>
    </source>
</evidence>
<keyword evidence="1" id="KW-0479">Metal-binding</keyword>
<comment type="caution">
    <text evidence="5">The sequence shown here is derived from an EMBL/GenBank/DDBJ whole genome shotgun (WGS) entry which is preliminary data.</text>
</comment>
<keyword evidence="4" id="KW-1133">Transmembrane helix</keyword>
<reference evidence="5 6" key="1">
    <citation type="submission" date="2024-04" db="EMBL/GenBank/DDBJ databases">
        <title>genome sequences of Mucor flavus KT1a and Helicostylum pulchrum KT1b strains isolation_sourced from the surface of a dry-aged beef.</title>
        <authorList>
            <person name="Toyotome T."/>
            <person name="Hosono M."/>
            <person name="Torimaru M."/>
            <person name="Fukuda K."/>
            <person name="Mikami N."/>
        </authorList>
    </citation>
    <scope>NUCLEOTIDE SEQUENCE [LARGE SCALE GENOMIC DNA]</scope>
    <source>
        <strain evidence="5 6">KT1b</strain>
    </source>
</reference>
<feature type="region of interest" description="Disordered" evidence="3">
    <location>
        <begin position="557"/>
        <end position="591"/>
    </location>
</feature>
<dbReference type="PROSITE" id="PS50143">
    <property type="entry name" value="BIR_REPEAT_2"/>
    <property type="match status" value="2"/>
</dbReference>
<evidence type="ECO:0000313" key="5">
    <source>
        <dbReference type="EMBL" id="GAA5802735.1"/>
    </source>
</evidence>
<feature type="compositionally biased region" description="Polar residues" evidence="3">
    <location>
        <begin position="241"/>
        <end position="261"/>
    </location>
</feature>
<keyword evidence="6" id="KW-1185">Reference proteome</keyword>
<keyword evidence="4" id="KW-0812">Transmembrane</keyword>
<feature type="compositionally biased region" description="Basic and acidic residues" evidence="3">
    <location>
        <begin position="455"/>
        <end position="466"/>
    </location>
</feature>
<dbReference type="InterPro" id="IPR051190">
    <property type="entry name" value="Baculoviral_IAP"/>
</dbReference>
<organism evidence="5 6">
    <name type="scientific">Helicostylum pulchrum</name>
    <dbReference type="NCBI Taxonomy" id="562976"/>
    <lineage>
        <taxon>Eukaryota</taxon>
        <taxon>Fungi</taxon>
        <taxon>Fungi incertae sedis</taxon>
        <taxon>Mucoromycota</taxon>
        <taxon>Mucoromycotina</taxon>
        <taxon>Mucoromycetes</taxon>
        <taxon>Mucorales</taxon>
        <taxon>Mucorineae</taxon>
        <taxon>Mucoraceae</taxon>
        <taxon>Helicostylum</taxon>
    </lineage>
</organism>
<dbReference type="Pfam" id="PF00653">
    <property type="entry name" value="BIR"/>
    <property type="match status" value="2"/>
</dbReference>
<dbReference type="PANTHER" id="PTHR46771:SF5">
    <property type="entry name" value="DETERIN"/>
    <property type="match status" value="1"/>
</dbReference>